<dbReference type="RefSeq" id="XP_035540201.1">
    <property type="nucleotide sequence ID" value="XM_035684308.1"/>
</dbReference>
<reference evidence="3" key="1">
    <citation type="submission" date="2025-08" db="UniProtKB">
        <authorList>
            <consortium name="RefSeq"/>
        </authorList>
    </citation>
    <scope>IDENTIFICATION</scope>
    <source>
        <tissue evidence="3">Leaves</tissue>
    </source>
</reference>
<feature type="signal peptide" evidence="1">
    <location>
        <begin position="1"/>
        <end position="21"/>
    </location>
</feature>
<dbReference type="KEGG" id="jre:118344199"/>
<keyword evidence="1" id="KW-0732">Signal</keyword>
<dbReference type="AlphaFoldDB" id="A0A6P9DYM0"/>
<proteinExistence type="predicted"/>
<accession>A0A6P9DYM0</accession>
<dbReference type="Proteomes" id="UP000235220">
    <property type="component" value="Chromosome 13"/>
</dbReference>
<evidence type="ECO:0000313" key="3">
    <source>
        <dbReference type="RefSeq" id="XP_035540201.1"/>
    </source>
</evidence>
<organism evidence="2 3">
    <name type="scientific">Juglans regia</name>
    <name type="common">English walnut</name>
    <dbReference type="NCBI Taxonomy" id="51240"/>
    <lineage>
        <taxon>Eukaryota</taxon>
        <taxon>Viridiplantae</taxon>
        <taxon>Streptophyta</taxon>
        <taxon>Embryophyta</taxon>
        <taxon>Tracheophyta</taxon>
        <taxon>Spermatophyta</taxon>
        <taxon>Magnoliopsida</taxon>
        <taxon>eudicotyledons</taxon>
        <taxon>Gunneridae</taxon>
        <taxon>Pentapetalae</taxon>
        <taxon>rosids</taxon>
        <taxon>fabids</taxon>
        <taxon>Fagales</taxon>
        <taxon>Juglandaceae</taxon>
        <taxon>Juglans</taxon>
    </lineage>
</organism>
<dbReference type="PANTHER" id="PTHR14304">
    <property type="entry name" value="CELL DIVISION CYCLE AND APOPTOSIS REGULATOR PROTEIN"/>
    <property type="match status" value="1"/>
</dbReference>
<name>A0A6P9DYM0_JUGRE</name>
<dbReference type="GeneID" id="118344199"/>
<protein>
    <submittedName>
        <fullName evidence="3">Protein SHORT ROOT IN SALT MEDIUM 1-like</fullName>
    </submittedName>
</protein>
<sequence length="167" mass="19363">MSAVCTLKCAWILFPLVIDDAYLQVYSSSLVDVERDYLSIDKRYPRLFVSPEFSKAVVNWPKENLKLPIHSPVSFEHDFIEEERLTELKGSSAELLAEETTKSGNTVWSAKVINFLFKIIKLYKQCSDGVNKFFHGVEVIFFFQQVKILLMRTRHSPSTWDIYKSSN</sequence>
<dbReference type="InParanoid" id="A0A6P9DYM0"/>
<evidence type="ECO:0000256" key="1">
    <source>
        <dbReference type="SAM" id="SignalP"/>
    </source>
</evidence>
<dbReference type="OrthoDB" id="21006at2759"/>
<feature type="chain" id="PRO_5028101481" evidence="1">
    <location>
        <begin position="22"/>
        <end position="167"/>
    </location>
</feature>
<keyword evidence="2" id="KW-1185">Reference proteome</keyword>
<evidence type="ECO:0000313" key="2">
    <source>
        <dbReference type="Proteomes" id="UP000235220"/>
    </source>
</evidence>
<dbReference type="GO" id="GO:0006355">
    <property type="term" value="P:regulation of DNA-templated transcription"/>
    <property type="evidence" value="ECO:0007669"/>
    <property type="project" value="InterPro"/>
</dbReference>
<gene>
    <name evidence="3" type="primary">LOC118344199</name>
</gene>
<dbReference type="InterPro" id="IPR025224">
    <property type="entry name" value="CCAR1/CCAR2"/>
</dbReference>
<dbReference type="PANTHER" id="PTHR14304:SF11">
    <property type="entry name" value="SAP DOMAIN-CONTAINING PROTEIN"/>
    <property type="match status" value="1"/>
</dbReference>